<keyword evidence="11" id="KW-1185">Reference proteome</keyword>
<dbReference type="Pfam" id="PF04239">
    <property type="entry name" value="DUF421"/>
    <property type="match status" value="1"/>
</dbReference>
<dbReference type="Gene3D" id="3.30.240.20">
    <property type="entry name" value="bsu07140 like domains"/>
    <property type="match status" value="2"/>
</dbReference>
<keyword evidence="5 8" id="KW-1133">Transmembrane helix</keyword>
<dbReference type="InterPro" id="IPR012452">
    <property type="entry name" value="DUF1657"/>
</dbReference>
<feature type="transmembrane region" description="Helical" evidence="8">
    <location>
        <begin position="12"/>
        <end position="29"/>
    </location>
</feature>
<feature type="coiled-coil region" evidence="7">
    <location>
        <begin position="262"/>
        <end position="289"/>
    </location>
</feature>
<organism evidence="10 11">
    <name type="scientific">Alteribacter lacisalsi</name>
    <dbReference type="NCBI Taxonomy" id="2045244"/>
    <lineage>
        <taxon>Bacteria</taxon>
        <taxon>Bacillati</taxon>
        <taxon>Bacillota</taxon>
        <taxon>Bacilli</taxon>
        <taxon>Bacillales</taxon>
        <taxon>Bacillaceae</taxon>
        <taxon>Alteribacter</taxon>
    </lineage>
</organism>
<dbReference type="PANTHER" id="PTHR34582:SF7">
    <property type="entry name" value="UPF0702 TRANSMEMBRANE PROTEIN YDFS"/>
    <property type="match status" value="1"/>
</dbReference>
<evidence type="ECO:0000256" key="6">
    <source>
        <dbReference type="ARBA" id="ARBA00023136"/>
    </source>
</evidence>
<dbReference type="EMBL" id="PDOF01000001">
    <property type="protein sequence ID" value="PYZ98479.1"/>
    <property type="molecule type" value="Genomic_DNA"/>
</dbReference>
<accession>A0A2W0HNM5</accession>
<evidence type="ECO:0000256" key="3">
    <source>
        <dbReference type="ARBA" id="ARBA00022475"/>
    </source>
</evidence>
<proteinExistence type="inferred from homology"/>
<evidence type="ECO:0000256" key="7">
    <source>
        <dbReference type="SAM" id="Coils"/>
    </source>
</evidence>
<keyword evidence="7" id="KW-0175">Coiled coil</keyword>
<dbReference type="PANTHER" id="PTHR34582">
    <property type="entry name" value="UPF0702 TRANSMEMBRANE PROTEIN YCAP"/>
    <property type="match status" value="1"/>
</dbReference>
<feature type="domain" description="YetF C-terminal" evidence="9">
    <location>
        <begin position="85"/>
        <end position="216"/>
    </location>
</feature>
<evidence type="ECO:0000256" key="5">
    <source>
        <dbReference type="ARBA" id="ARBA00022989"/>
    </source>
</evidence>
<evidence type="ECO:0000256" key="2">
    <source>
        <dbReference type="ARBA" id="ARBA00006448"/>
    </source>
</evidence>
<dbReference type="Proteomes" id="UP000248066">
    <property type="component" value="Unassembled WGS sequence"/>
</dbReference>
<dbReference type="Pfam" id="PF07870">
    <property type="entry name" value="DUF1657"/>
    <property type="match status" value="1"/>
</dbReference>
<evidence type="ECO:0000256" key="4">
    <source>
        <dbReference type="ARBA" id="ARBA00022692"/>
    </source>
</evidence>
<keyword evidence="3" id="KW-1003">Cell membrane</keyword>
<keyword evidence="4 8" id="KW-0812">Transmembrane</keyword>
<name>A0A2W0HNM5_9BACI</name>
<evidence type="ECO:0000256" key="1">
    <source>
        <dbReference type="ARBA" id="ARBA00004651"/>
    </source>
</evidence>
<dbReference type="InterPro" id="IPR007353">
    <property type="entry name" value="DUF421"/>
</dbReference>
<dbReference type="AlphaFoldDB" id="A0A2W0HNM5"/>
<dbReference type="GO" id="GO:0005886">
    <property type="term" value="C:plasma membrane"/>
    <property type="evidence" value="ECO:0007669"/>
    <property type="project" value="UniProtKB-SubCell"/>
</dbReference>
<evidence type="ECO:0000259" key="9">
    <source>
        <dbReference type="Pfam" id="PF04239"/>
    </source>
</evidence>
<keyword evidence="6 8" id="KW-0472">Membrane</keyword>
<comment type="similarity">
    <text evidence="2">Belongs to the UPF0702 family.</text>
</comment>
<evidence type="ECO:0000313" key="10">
    <source>
        <dbReference type="EMBL" id="PYZ98479.1"/>
    </source>
</evidence>
<reference evidence="10 11" key="1">
    <citation type="submission" date="2017-10" db="EMBL/GenBank/DDBJ databases">
        <title>Bacillus sp. nov., a halophilic bacterium isolated from a Yangshapao Lake.</title>
        <authorList>
            <person name="Wang H."/>
        </authorList>
    </citation>
    <scope>NUCLEOTIDE SEQUENCE [LARGE SCALE GENOMIC DNA]</scope>
    <source>
        <strain evidence="10 11">YSP-3</strain>
    </source>
</reference>
<protein>
    <recommendedName>
        <fullName evidence="9">YetF C-terminal domain-containing protein</fullName>
    </recommendedName>
</protein>
<feature type="transmembrane region" description="Helical" evidence="8">
    <location>
        <begin position="41"/>
        <end position="60"/>
    </location>
</feature>
<sequence length="295" mass="33468">MNLMPGWLDVTIRTVSAVVLILASARLLVRKNLQHMTQTEILIMAFFAAMLGAGTIMLTVPIVYPLLGFFIAALTLYGVQILKLKSQSFRTWMQAVPVPVIKNGKILEEAMKKQRLSSDELEAGLRRKGVFSVQDVEFAMLEDTGEIDVLLKSSLRPVTARDLHLNVLPVKETETIVRDGKIQHESLNRIGLTQRWIEQKVEAMNLTMDNVFLAQADRDGQLYIDTFDDQLKQKKPNEKAELWNALRNAEADLKSFARHTDNRSARQMYELCAVELEELKDKLKLYLAEKEGPSV</sequence>
<dbReference type="InterPro" id="IPR023090">
    <property type="entry name" value="UPF0702_alpha/beta_dom_sf"/>
</dbReference>
<comment type="caution">
    <text evidence="10">The sequence shown here is derived from an EMBL/GenBank/DDBJ whole genome shotgun (WGS) entry which is preliminary data.</text>
</comment>
<gene>
    <name evidence="10" type="ORF">CR205_07780</name>
</gene>
<comment type="subcellular location">
    <subcellularLocation>
        <location evidence="1">Cell membrane</location>
        <topology evidence="1">Multi-pass membrane protein</topology>
    </subcellularLocation>
</comment>
<evidence type="ECO:0000313" key="11">
    <source>
        <dbReference type="Proteomes" id="UP000248066"/>
    </source>
</evidence>
<evidence type="ECO:0000256" key="8">
    <source>
        <dbReference type="SAM" id="Phobius"/>
    </source>
</evidence>